<evidence type="ECO:0000313" key="14">
    <source>
        <dbReference type="Proteomes" id="UP000887568"/>
    </source>
</evidence>
<accession>A0A914B532</accession>
<dbReference type="PROSITE" id="PS50259">
    <property type="entry name" value="G_PROTEIN_RECEP_F3_4"/>
    <property type="match status" value="1"/>
</dbReference>
<keyword evidence="8" id="KW-0325">Glycoprotein</keyword>
<dbReference type="Gene3D" id="2.10.50.30">
    <property type="entry name" value="GPCR, family 3, nine cysteines domain"/>
    <property type="match status" value="1"/>
</dbReference>
<dbReference type="SUPFAM" id="SSF53822">
    <property type="entry name" value="Periplasmic binding protein-like I"/>
    <property type="match status" value="1"/>
</dbReference>
<name>A0A914B532_PATMI</name>
<dbReference type="InterPro" id="IPR028082">
    <property type="entry name" value="Peripla_BP_I"/>
</dbReference>
<keyword evidence="9" id="KW-0807">Transducer</keyword>
<dbReference type="InterPro" id="IPR001828">
    <property type="entry name" value="ANF_lig-bd_rcpt"/>
</dbReference>
<feature type="signal peptide" evidence="11">
    <location>
        <begin position="1"/>
        <end position="23"/>
    </location>
</feature>
<feature type="transmembrane region" description="Helical" evidence="10">
    <location>
        <begin position="625"/>
        <end position="646"/>
    </location>
</feature>
<dbReference type="InterPro" id="IPR017978">
    <property type="entry name" value="GPCR_3_C"/>
</dbReference>
<dbReference type="OMA" id="LTHRYIW"/>
<dbReference type="OrthoDB" id="5984008at2759"/>
<evidence type="ECO:0000313" key="13">
    <source>
        <dbReference type="EnsemblMetazoa" id="XP_038071183.1"/>
    </source>
</evidence>
<dbReference type="PRINTS" id="PR00248">
    <property type="entry name" value="GPCRMGR"/>
</dbReference>
<reference evidence="13" key="1">
    <citation type="submission" date="2022-11" db="UniProtKB">
        <authorList>
            <consortium name="EnsemblMetazoa"/>
        </authorList>
    </citation>
    <scope>IDENTIFICATION</scope>
</reference>
<evidence type="ECO:0000256" key="3">
    <source>
        <dbReference type="ARBA" id="ARBA00022692"/>
    </source>
</evidence>
<keyword evidence="3 10" id="KW-0812">Transmembrane</keyword>
<keyword evidence="11" id="KW-0732">Signal</keyword>
<dbReference type="Pfam" id="PF01094">
    <property type="entry name" value="ANF_receptor"/>
    <property type="match status" value="1"/>
</dbReference>
<feature type="transmembrane region" description="Helical" evidence="10">
    <location>
        <begin position="592"/>
        <end position="613"/>
    </location>
</feature>
<dbReference type="PRINTS" id="PR01176">
    <property type="entry name" value="GABABRECEPTR"/>
</dbReference>
<keyword evidence="5" id="KW-0297">G-protein coupled receptor</keyword>
<evidence type="ECO:0000256" key="6">
    <source>
        <dbReference type="ARBA" id="ARBA00023136"/>
    </source>
</evidence>
<evidence type="ECO:0000259" key="12">
    <source>
        <dbReference type="PROSITE" id="PS50259"/>
    </source>
</evidence>
<feature type="chain" id="PRO_5036849009" description="G-protein coupled receptors family 3 profile domain-containing protein" evidence="11">
    <location>
        <begin position="24"/>
        <end position="861"/>
    </location>
</feature>
<keyword evidence="6 10" id="KW-0472">Membrane</keyword>
<dbReference type="GO" id="GO:0004930">
    <property type="term" value="F:G protein-coupled receptor activity"/>
    <property type="evidence" value="ECO:0007669"/>
    <property type="project" value="UniProtKB-KW"/>
</dbReference>
<feature type="transmembrane region" description="Helical" evidence="10">
    <location>
        <begin position="555"/>
        <end position="580"/>
    </location>
</feature>
<feature type="domain" description="G-protein coupled receptors family 3 profile" evidence="12">
    <location>
        <begin position="555"/>
        <end position="807"/>
    </location>
</feature>
<feature type="transmembrane region" description="Helical" evidence="10">
    <location>
        <begin position="667"/>
        <end position="687"/>
    </location>
</feature>
<dbReference type="GO" id="GO:0005886">
    <property type="term" value="C:plasma membrane"/>
    <property type="evidence" value="ECO:0007669"/>
    <property type="project" value="UniProtKB-SubCell"/>
</dbReference>
<evidence type="ECO:0000256" key="1">
    <source>
        <dbReference type="ARBA" id="ARBA00004651"/>
    </source>
</evidence>
<evidence type="ECO:0000256" key="2">
    <source>
        <dbReference type="ARBA" id="ARBA00022475"/>
    </source>
</evidence>
<keyword evidence="14" id="KW-1185">Reference proteome</keyword>
<dbReference type="CDD" id="cd13953">
    <property type="entry name" value="7tm_classC_mGluR-like"/>
    <property type="match status" value="1"/>
</dbReference>
<evidence type="ECO:0000256" key="10">
    <source>
        <dbReference type="SAM" id="Phobius"/>
    </source>
</evidence>
<proteinExistence type="predicted"/>
<dbReference type="Gene3D" id="3.40.50.2300">
    <property type="match status" value="2"/>
</dbReference>
<dbReference type="EnsemblMetazoa" id="XM_038215255.1">
    <property type="protein sequence ID" value="XP_038071183.1"/>
    <property type="gene ID" value="LOC119740054"/>
</dbReference>
<dbReference type="GeneID" id="119740054"/>
<evidence type="ECO:0000256" key="8">
    <source>
        <dbReference type="ARBA" id="ARBA00023180"/>
    </source>
</evidence>
<comment type="subcellular location">
    <subcellularLocation>
        <location evidence="1">Cell membrane</location>
        <topology evidence="1">Multi-pass membrane protein</topology>
    </subcellularLocation>
</comment>
<feature type="transmembrane region" description="Helical" evidence="10">
    <location>
        <begin position="776"/>
        <end position="800"/>
    </location>
</feature>
<sequence>MSKAVFLWIVLPLLAETIVPTVAYSQAHRACYSFTKPGDVILGGLLTVSPSSAKNLCHSKINTNWLIKNALAMDFAVEDINKRRDLLPDVTLGYDLRDDCSSEELSLWQTLTLVSPDSPTTFKDLCSLETPRTGPVVGLVGTGSSETSIPVSQLGQLFEVPVVSHGAHSDEFSDREKYAYLLRTSTPDRLRVEAILDILEHFGWVYVALLYSADSEGIHGAMQFEASAAKRNVCLAMSSYVRDSASEEDRNEIVAKMLEYDASTVIVTFLGRVDALDMLQSFREAGLTHRYIWVAAQIWENLLDRQDLHEVTSGAIFLKFTNEPVPKFKNYVSSLIHTPWENLSEWSQDALCSDKDFTNCSSLHKLSLGHSLLGEETPVVNAVRAFAHAIHAYIEDVCAGRPNCIHKEGITGRLLLSYLKNVSFPAPGGEFSFNSYGDGGGAYTINNYQEVDSKYTMVDVGHWSSSTAGLCLNETLMRWQNGSREIPLSNCREVCQAGYFSVPRGRCCSGCHSCPIDTIVKGNDCERCGQTEWPDPSRTQCRQIAPTPMDYGNHVVILLLTLSGLGIALCALTAVLALAYRNHALIKCSSRELICVNVLGLTLAFVTGGLILLPPVPTTCIVAETGIAFSFTLSFAPTLLKVVRIYRIFQAGRRSVKRPRFISPKSQMTMVVLFVLIQVLIAAVSILTSPSKPETLARPNANGMMHVVELFCQFGVGFYASGLYNLLLILGCCLAAFKARKVPSNYNESKFIAVSVYSTLVLCLAAVPVYTTAVDVLQKLATVCLAVQLNAYLTLVCVYLPKLCAILSVKEGGVTLTACNTAPCSQAPLESVHRNLRLVDAIKVHPMPSIDTSVPCRSSII</sequence>
<dbReference type="PANTHER" id="PTHR24060">
    <property type="entry name" value="METABOTROPIC GLUTAMATE RECEPTOR"/>
    <property type="match status" value="1"/>
</dbReference>
<keyword evidence="4 10" id="KW-1133">Transmembrane helix</keyword>
<protein>
    <recommendedName>
        <fullName evidence="12">G-protein coupled receptors family 3 profile domain-containing protein</fullName>
    </recommendedName>
</protein>
<evidence type="ECO:0000256" key="5">
    <source>
        <dbReference type="ARBA" id="ARBA00023040"/>
    </source>
</evidence>
<evidence type="ECO:0000256" key="4">
    <source>
        <dbReference type="ARBA" id="ARBA00022989"/>
    </source>
</evidence>
<dbReference type="InterPro" id="IPR050726">
    <property type="entry name" value="mGluR"/>
</dbReference>
<dbReference type="RefSeq" id="XP_038071183.1">
    <property type="nucleotide sequence ID" value="XM_038215255.1"/>
</dbReference>
<feature type="transmembrane region" description="Helical" evidence="10">
    <location>
        <begin position="749"/>
        <end position="770"/>
    </location>
</feature>
<evidence type="ECO:0000256" key="9">
    <source>
        <dbReference type="ARBA" id="ARBA00023224"/>
    </source>
</evidence>
<feature type="transmembrane region" description="Helical" evidence="10">
    <location>
        <begin position="707"/>
        <end position="737"/>
    </location>
</feature>
<keyword evidence="7" id="KW-0675">Receptor</keyword>
<organism evidence="13 14">
    <name type="scientific">Patiria miniata</name>
    <name type="common">Bat star</name>
    <name type="synonym">Asterina miniata</name>
    <dbReference type="NCBI Taxonomy" id="46514"/>
    <lineage>
        <taxon>Eukaryota</taxon>
        <taxon>Metazoa</taxon>
        <taxon>Echinodermata</taxon>
        <taxon>Eleutherozoa</taxon>
        <taxon>Asterozoa</taxon>
        <taxon>Asteroidea</taxon>
        <taxon>Valvatacea</taxon>
        <taxon>Valvatida</taxon>
        <taxon>Asterinidae</taxon>
        <taxon>Patiria</taxon>
    </lineage>
</organism>
<evidence type="ECO:0000256" key="7">
    <source>
        <dbReference type="ARBA" id="ARBA00023170"/>
    </source>
</evidence>
<dbReference type="InterPro" id="IPR000337">
    <property type="entry name" value="GPCR_3"/>
</dbReference>
<keyword evidence="2" id="KW-1003">Cell membrane</keyword>
<evidence type="ECO:0000256" key="11">
    <source>
        <dbReference type="SAM" id="SignalP"/>
    </source>
</evidence>
<dbReference type="InterPro" id="IPR038550">
    <property type="entry name" value="GPCR_3_9-Cys_sf"/>
</dbReference>
<dbReference type="AlphaFoldDB" id="A0A914B532"/>
<dbReference type="Proteomes" id="UP000887568">
    <property type="component" value="Unplaced"/>
</dbReference>
<dbReference type="Pfam" id="PF00003">
    <property type="entry name" value="7tm_3"/>
    <property type="match status" value="1"/>
</dbReference>